<dbReference type="SUPFAM" id="SSF56519">
    <property type="entry name" value="Penicillin binding protein dimerisation domain"/>
    <property type="match status" value="1"/>
</dbReference>
<reference evidence="8" key="1">
    <citation type="journal article" date="2017" name="Biotechnol. Biofuels">
        <title>Evaluation of environmental bacterial communities as a factor affecting the growth of duckweed Lemna minor.</title>
        <authorList>
            <person name="Ishizawa H."/>
            <person name="Kuroda M."/>
            <person name="Morikawa M."/>
            <person name="Ike M."/>
        </authorList>
    </citation>
    <scope>NUCLEOTIDE SEQUENCE [LARGE SCALE GENOMIC DNA]</scope>
    <source>
        <strain evidence="8">M6</strain>
    </source>
</reference>
<evidence type="ECO:0000256" key="1">
    <source>
        <dbReference type="ARBA" id="ARBA00004370"/>
    </source>
</evidence>
<sequence length="599" mass="64623">MRYGHRLSFIDSTASGFQWVADRMWKVEHAFERANAVASDRLASARMRIFFILVAMGVIYVVLSGFAVKAALSGGNGGVDYSLPADARADIVDRNGALLATDVFNYDLFLDPADIMAADRPLVKRALIQLLPDVPRDQLDSALSGGKRLMVMPWLSAADKARILSYGLPGVGFEPRRLRGYPLGTAGAFYIGMTEKAGKGLAGAERAFQDQIARSNTPFPLAMDLRVQGALENEVRNVAMAQSAKGAIGLVTNVRTGEVIAMSSWPEFDPNQAGRFPDNNKLNRVTNSVFEVGSVFKVLSVAIGLESGTASLNTTYDARTPYQLGKRKISDYHAENRIMTLEDVFLVSSNIGTTLMAESVGIDTMTKFYNALGLFRAADIELAETASPLLPKKWSKDSLASSSFGHGMSISPLSYAQAAAATMNGGYLRPLTLRKYDPAQPLKGERVFSANTSRQMLDLMRVNVLKGTGGKANVPGLRVGGKTGSAEKVIGGRYDRTKLLSSFVAVFPTDGNVEDDRYMVMIMVDEPTGNKDTFGLRTGGWVAAPVAGRVIDRIAPFLNVTRKDDKFADSEWVKAQVMKEEQTGGATVTEAAVPAAAGH</sequence>
<feature type="transmembrane region" description="Helical" evidence="4">
    <location>
        <begin position="49"/>
        <end position="68"/>
    </location>
</feature>
<feature type="domain" description="Penicillin-binding protein transpeptidase" evidence="5">
    <location>
        <begin position="250"/>
        <end position="550"/>
    </location>
</feature>
<keyword evidence="7" id="KW-0808">Transferase</keyword>
<evidence type="ECO:0000256" key="3">
    <source>
        <dbReference type="ARBA" id="ARBA00023136"/>
    </source>
</evidence>
<dbReference type="EC" id="2.4.1.129" evidence="7"/>
<dbReference type="GO" id="GO:0071555">
    <property type="term" value="P:cell wall organization"/>
    <property type="evidence" value="ECO:0007669"/>
    <property type="project" value="TreeGrafter"/>
</dbReference>
<keyword evidence="7" id="KW-0131">Cell cycle</keyword>
<keyword evidence="2" id="KW-0645">Protease</keyword>
<dbReference type="Gene3D" id="3.40.710.10">
    <property type="entry name" value="DD-peptidase/beta-lactamase superfamily"/>
    <property type="match status" value="1"/>
</dbReference>
<dbReference type="SUPFAM" id="SSF56601">
    <property type="entry name" value="beta-lactamase/transpeptidase-like"/>
    <property type="match status" value="1"/>
</dbReference>
<keyword evidence="4" id="KW-1133">Transmembrane helix</keyword>
<dbReference type="OrthoDB" id="9789078at2"/>
<accession>A0A3G9G1L4</accession>
<dbReference type="EMBL" id="AP018827">
    <property type="protein sequence ID" value="BBF80587.1"/>
    <property type="molecule type" value="Genomic_DNA"/>
</dbReference>
<protein>
    <submittedName>
        <fullName evidence="7">Cell division protein FtsI</fullName>
        <ecNumber evidence="7">2.4.1.129</ecNumber>
    </submittedName>
</protein>
<keyword evidence="2" id="KW-0378">Hydrolase</keyword>
<keyword evidence="7" id="KW-0328">Glycosyltransferase</keyword>
<keyword evidence="4" id="KW-0812">Transmembrane</keyword>
<keyword evidence="2" id="KW-0121">Carboxypeptidase</keyword>
<proteinExistence type="predicted"/>
<evidence type="ECO:0000259" key="6">
    <source>
        <dbReference type="Pfam" id="PF03717"/>
    </source>
</evidence>
<evidence type="ECO:0000313" key="8">
    <source>
        <dbReference type="Proteomes" id="UP000278756"/>
    </source>
</evidence>
<evidence type="ECO:0000256" key="2">
    <source>
        <dbReference type="ARBA" id="ARBA00022645"/>
    </source>
</evidence>
<reference evidence="8" key="2">
    <citation type="journal article" date="2017" name="Plant Physiol. Biochem.">
        <title>Differential oxidative and antioxidative response of duckweed Lemna minor toward plant growth promoting/inhibiting bacteria.</title>
        <authorList>
            <person name="Ishizawa H."/>
            <person name="Kuroda M."/>
            <person name="Morikawa M."/>
            <person name="Ike M."/>
        </authorList>
    </citation>
    <scope>NUCLEOTIDE SEQUENCE [LARGE SCALE GENOMIC DNA]</scope>
    <source>
        <strain evidence="8">M6</strain>
    </source>
</reference>
<feature type="domain" description="Penicillin-binding protein dimerisation" evidence="6">
    <location>
        <begin position="87"/>
        <end position="197"/>
    </location>
</feature>
<dbReference type="Pfam" id="PF00905">
    <property type="entry name" value="Transpeptidase"/>
    <property type="match status" value="1"/>
</dbReference>
<evidence type="ECO:0000256" key="4">
    <source>
        <dbReference type="SAM" id="Phobius"/>
    </source>
</evidence>
<evidence type="ECO:0000313" key="7">
    <source>
        <dbReference type="EMBL" id="BBF80587.1"/>
    </source>
</evidence>
<gene>
    <name evidence="7" type="ORF">EM6_1171</name>
</gene>
<dbReference type="GO" id="GO:0008658">
    <property type="term" value="F:penicillin binding"/>
    <property type="evidence" value="ECO:0007669"/>
    <property type="project" value="InterPro"/>
</dbReference>
<dbReference type="Gene3D" id="3.30.450.330">
    <property type="match status" value="1"/>
</dbReference>
<organism evidence="7 8">
    <name type="scientific">Asticcacaulis excentricus</name>
    <dbReference type="NCBI Taxonomy" id="78587"/>
    <lineage>
        <taxon>Bacteria</taxon>
        <taxon>Pseudomonadati</taxon>
        <taxon>Pseudomonadota</taxon>
        <taxon>Alphaproteobacteria</taxon>
        <taxon>Caulobacterales</taxon>
        <taxon>Caulobacteraceae</taxon>
        <taxon>Asticcacaulis</taxon>
    </lineage>
</organism>
<dbReference type="InterPro" id="IPR036138">
    <property type="entry name" value="PBP_dimer_sf"/>
</dbReference>
<dbReference type="InterPro" id="IPR001460">
    <property type="entry name" value="PCN-bd_Tpept"/>
</dbReference>
<evidence type="ECO:0000259" key="5">
    <source>
        <dbReference type="Pfam" id="PF00905"/>
    </source>
</evidence>
<keyword evidence="3 4" id="KW-0472">Membrane</keyword>
<dbReference type="InterPro" id="IPR005311">
    <property type="entry name" value="PBP_dimer"/>
</dbReference>
<dbReference type="InterPro" id="IPR050515">
    <property type="entry name" value="Beta-lactam/transpept"/>
</dbReference>
<dbReference type="Gene3D" id="3.90.1310.10">
    <property type="entry name" value="Penicillin-binding protein 2a (Domain 2)"/>
    <property type="match status" value="1"/>
</dbReference>
<comment type="subcellular location">
    <subcellularLocation>
        <location evidence="1">Membrane</location>
    </subcellularLocation>
</comment>
<dbReference type="GO" id="GO:0004180">
    <property type="term" value="F:carboxypeptidase activity"/>
    <property type="evidence" value="ECO:0007669"/>
    <property type="project" value="UniProtKB-KW"/>
</dbReference>
<dbReference type="InterPro" id="IPR012338">
    <property type="entry name" value="Beta-lactam/transpept-like"/>
</dbReference>
<dbReference type="GO" id="GO:0051301">
    <property type="term" value="P:cell division"/>
    <property type="evidence" value="ECO:0007669"/>
    <property type="project" value="UniProtKB-KW"/>
</dbReference>
<keyword evidence="7" id="KW-0132">Cell division</keyword>
<dbReference type="RefSeq" id="WP_126420999.1">
    <property type="nucleotide sequence ID" value="NZ_AP018827.1"/>
</dbReference>
<dbReference type="GO" id="GO:0016757">
    <property type="term" value="F:glycosyltransferase activity"/>
    <property type="evidence" value="ECO:0007669"/>
    <property type="project" value="UniProtKB-KW"/>
</dbReference>
<dbReference type="GO" id="GO:0005886">
    <property type="term" value="C:plasma membrane"/>
    <property type="evidence" value="ECO:0007669"/>
    <property type="project" value="TreeGrafter"/>
</dbReference>
<dbReference type="AlphaFoldDB" id="A0A3G9G1L4"/>
<dbReference type="Pfam" id="PF03717">
    <property type="entry name" value="PBP_dimer"/>
    <property type="match status" value="1"/>
</dbReference>
<name>A0A3G9G1L4_9CAUL</name>
<dbReference type="PANTHER" id="PTHR30627:SF1">
    <property type="entry name" value="PEPTIDOGLYCAN D,D-TRANSPEPTIDASE FTSI"/>
    <property type="match status" value="1"/>
</dbReference>
<dbReference type="Proteomes" id="UP000278756">
    <property type="component" value="Chromosome 1"/>
</dbReference>
<dbReference type="PANTHER" id="PTHR30627">
    <property type="entry name" value="PEPTIDOGLYCAN D,D-TRANSPEPTIDASE"/>
    <property type="match status" value="1"/>
</dbReference>